<dbReference type="WBParaSite" id="Hba_03809">
    <property type="protein sequence ID" value="Hba_03809"/>
    <property type="gene ID" value="Hba_03809"/>
</dbReference>
<evidence type="ECO:0000256" key="1">
    <source>
        <dbReference type="SAM" id="MobiDB-lite"/>
    </source>
</evidence>
<dbReference type="AlphaFoldDB" id="A0A1I7WFV9"/>
<keyword evidence="2" id="KW-1185">Reference proteome</keyword>
<proteinExistence type="predicted"/>
<evidence type="ECO:0000313" key="2">
    <source>
        <dbReference type="Proteomes" id="UP000095283"/>
    </source>
</evidence>
<sequence>MSDAAKPEQDGFVDVPYQKRPACLQGGTRPSKPPTHTNSSD</sequence>
<dbReference type="Proteomes" id="UP000095283">
    <property type="component" value="Unplaced"/>
</dbReference>
<reference evidence="3" key="1">
    <citation type="submission" date="2016-11" db="UniProtKB">
        <authorList>
            <consortium name="WormBaseParasite"/>
        </authorList>
    </citation>
    <scope>IDENTIFICATION</scope>
</reference>
<protein>
    <submittedName>
        <fullName evidence="3">Cytosolic protein</fullName>
    </submittedName>
</protein>
<feature type="region of interest" description="Disordered" evidence="1">
    <location>
        <begin position="1"/>
        <end position="41"/>
    </location>
</feature>
<organism evidence="2 3">
    <name type="scientific">Heterorhabditis bacteriophora</name>
    <name type="common">Entomopathogenic nematode worm</name>
    <dbReference type="NCBI Taxonomy" id="37862"/>
    <lineage>
        <taxon>Eukaryota</taxon>
        <taxon>Metazoa</taxon>
        <taxon>Ecdysozoa</taxon>
        <taxon>Nematoda</taxon>
        <taxon>Chromadorea</taxon>
        <taxon>Rhabditida</taxon>
        <taxon>Rhabditina</taxon>
        <taxon>Rhabditomorpha</taxon>
        <taxon>Strongyloidea</taxon>
        <taxon>Heterorhabditidae</taxon>
        <taxon>Heterorhabditis</taxon>
    </lineage>
</organism>
<evidence type="ECO:0000313" key="3">
    <source>
        <dbReference type="WBParaSite" id="Hba_03809"/>
    </source>
</evidence>
<accession>A0A1I7WFV9</accession>
<name>A0A1I7WFV9_HETBA</name>